<reference evidence="11" key="1">
    <citation type="journal article" date="2019" name="Int. J. Syst. Evol. Microbiol.">
        <title>The Global Catalogue of Microorganisms (GCM) 10K type strain sequencing project: providing services to taxonomists for standard genome sequencing and annotation.</title>
        <authorList>
            <consortium name="The Broad Institute Genomics Platform"/>
            <consortium name="The Broad Institute Genome Sequencing Center for Infectious Disease"/>
            <person name="Wu L."/>
            <person name="Ma J."/>
        </authorList>
    </citation>
    <scope>NUCLEOTIDE SEQUENCE [LARGE SCALE GENOMIC DNA]</scope>
    <source>
        <strain evidence="11">CCM 8725</strain>
    </source>
</reference>
<comment type="caution">
    <text evidence="10">The sequence shown here is derived from an EMBL/GenBank/DDBJ whole genome shotgun (WGS) entry which is preliminary data.</text>
</comment>
<dbReference type="EMBL" id="JBHUKY010000078">
    <property type="protein sequence ID" value="MFD2414039.1"/>
    <property type="molecule type" value="Genomic_DNA"/>
</dbReference>
<keyword evidence="3 9" id="KW-0479">Metal-binding</keyword>
<dbReference type="InterPro" id="IPR004472">
    <property type="entry name" value="DTB_synth_BioD"/>
</dbReference>
<feature type="binding site" evidence="9">
    <location>
        <begin position="120"/>
        <end position="123"/>
    </location>
    <ligand>
        <name>ATP</name>
        <dbReference type="ChEBI" id="CHEBI:30616"/>
    </ligand>
</feature>
<evidence type="ECO:0000313" key="10">
    <source>
        <dbReference type="EMBL" id="MFD2414039.1"/>
    </source>
</evidence>
<keyword evidence="4 9" id="KW-0547">Nucleotide-binding</keyword>
<feature type="binding site" evidence="9">
    <location>
        <position position="24"/>
    </location>
    <ligand>
        <name>Mg(2+)</name>
        <dbReference type="ChEBI" id="CHEBI:18420"/>
    </ligand>
</feature>
<feature type="binding site" evidence="9">
    <location>
        <position position="59"/>
    </location>
    <ligand>
        <name>Mg(2+)</name>
        <dbReference type="ChEBI" id="CHEBI:18420"/>
    </ligand>
</feature>
<feature type="binding site" evidence="9">
    <location>
        <begin position="180"/>
        <end position="181"/>
    </location>
    <ligand>
        <name>ATP</name>
        <dbReference type="ChEBI" id="CHEBI:30616"/>
    </ligand>
</feature>
<protein>
    <recommendedName>
        <fullName evidence="9">ATP-dependent dethiobiotin synthetase BioD</fullName>
        <ecNumber evidence="9">6.3.3.3</ecNumber>
    </recommendedName>
    <alternativeName>
        <fullName evidence="9">DTB synthetase</fullName>
        <shortName evidence="9">DTBS</shortName>
    </alternativeName>
    <alternativeName>
        <fullName evidence="9">Dethiobiotin synthase</fullName>
    </alternativeName>
</protein>
<comment type="cofactor">
    <cofactor evidence="9">
        <name>Mg(2+)</name>
        <dbReference type="ChEBI" id="CHEBI:18420"/>
    </cofactor>
</comment>
<accession>A0ABW5FG91</accession>
<comment type="similarity">
    <text evidence="9">Belongs to the dethiobiotin synthetase family.</text>
</comment>
<evidence type="ECO:0000256" key="3">
    <source>
        <dbReference type="ARBA" id="ARBA00022723"/>
    </source>
</evidence>
<dbReference type="PIRSF" id="PIRSF006755">
    <property type="entry name" value="DTB_synth"/>
    <property type="match status" value="1"/>
</dbReference>
<comment type="subcellular location">
    <subcellularLocation>
        <location evidence="9">Cytoplasm</location>
    </subcellularLocation>
</comment>
<evidence type="ECO:0000313" key="11">
    <source>
        <dbReference type="Proteomes" id="UP001597448"/>
    </source>
</evidence>
<feature type="binding site" evidence="9">
    <location>
        <begin position="213"/>
        <end position="215"/>
    </location>
    <ligand>
        <name>ATP</name>
        <dbReference type="ChEBI" id="CHEBI:30616"/>
    </ligand>
</feature>
<comment type="caution">
    <text evidence="9">Lacks conserved residue(s) required for the propagation of feature annotation.</text>
</comment>
<dbReference type="SUPFAM" id="SSF52540">
    <property type="entry name" value="P-loop containing nucleoside triphosphate hydrolases"/>
    <property type="match status" value="1"/>
</dbReference>
<keyword evidence="11" id="KW-1185">Reference proteome</keyword>
<feature type="binding site" evidence="9">
    <location>
        <begin position="20"/>
        <end position="25"/>
    </location>
    <ligand>
        <name>ATP</name>
        <dbReference type="ChEBI" id="CHEBI:30616"/>
    </ligand>
</feature>
<dbReference type="GO" id="GO:0004141">
    <property type="term" value="F:dethiobiotin synthase activity"/>
    <property type="evidence" value="ECO:0007669"/>
    <property type="project" value="UniProtKB-EC"/>
</dbReference>
<evidence type="ECO:0000256" key="9">
    <source>
        <dbReference type="HAMAP-Rule" id="MF_00336"/>
    </source>
</evidence>
<dbReference type="EC" id="6.3.3.3" evidence="9"/>
<comment type="function">
    <text evidence="9">Catalyzes a mechanistically unusual reaction, the ATP-dependent insertion of CO2 between the N7 and N8 nitrogen atoms of 7,8-diaminopelargonic acid (DAPA, also called 7,8-diammoniononanoate) to form a ureido ring.</text>
</comment>
<sequence length="248" mass="26294">MNKVNCGQVRGLFVTGTDTGVGKTVVTAAITAMLRAEGLNAGVWKPIQSGAPLGSGLTDAERLLKSTEINERPEAVAPFTFEAPLTPMLAAKQAGVTLTLNEIIASGLPLTRRYEVLLIEGAGGVAVPLTEDALMVDFISELGIPALIVARSGLGTINHTLLTASFLQNRGVPIVGVVLNEGELTELNDDPSVTTNAQLIEQYSNLKVLGRFPHLYAEATSETLIHTVRNTIQFTPIREAFAVQYMGG</sequence>
<comment type="catalytic activity">
    <reaction evidence="9">
        <text>(7R,8S)-7,8-diammoniononanoate + CO2 + ATP = (4R,5S)-dethiobiotin + ADP + phosphate + 3 H(+)</text>
        <dbReference type="Rhea" id="RHEA:15805"/>
        <dbReference type="ChEBI" id="CHEBI:15378"/>
        <dbReference type="ChEBI" id="CHEBI:16526"/>
        <dbReference type="ChEBI" id="CHEBI:30616"/>
        <dbReference type="ChEBI" id="CHEBI:43474"/>
        <dbReference type="ChEBI" id="CHEBI:149469"/>
        <dbReference type="ChEBI" id="CHEBI:149473"/>
        <dbReference type="ChEBI" id="CHEBI:456216"/>
        <dbReference type="EC" id="6.3.3.3"/>
    </reaction>
</comment>
<evidence type="ECO:0000256" key="7">
    <source>
        <dbReference type="ARBA" id="ARBA00022842"/>
    </source>
</evidence>
<evidence type="ECO:0000256" key="5">
    <source>
        <dbReference type="ARBA" id="ARBA00022756"/>
    </source>
</evidence>
<evidence type="ECO:0000256" key="4">
    <source>
        <dbReference type="ARBA" id="ARBA00022741"/>
    </source>
</evidence>
<dbReference type="PANTHER" id="PTHR43210">
    <property type="entry name" value="DETHIOBIOTIN SYNTHETASE"/>
    <property type="match status" value="1"/>
</dbReference>
<comment type="subunit">
    <text evidence="9">Homodimer.</text>
</comment>
<feature type="active site" evidence="9">
    <location>
        <position position="45"/>
    </location>
</feature>
<keyword evidence="2 9" id="KW-0436">Ligase</keyword>
<evidence type="ECO:0000256" key="1">
    <source>
        <dbReference type="ARBA" id="ARBA00022490"/>
    </source>
</evidence>
<evidence type="ECO:0000256" key="6">
    <source>
        <dbReference type="ARBA" id="ARBA00022840"/>
    </source>
</evidence>
<dbReference type="InterPro" id="IPR027417">
    <property type="entry name" value="P-loop_NTPase"/>
</dbReference>
<feature type="binding site" evidence="9">
    <location>
        <position position="59"/>
    </location>
    <ligand>
        <name>ATP</name>
        <dbReference type="ChEBI" id="CHEBI:30616"/>
    </ligand>
</feature>
<gene>
    <name evidence="9 10" type="primary">bioD</name>
    <name evidence="10" type="ORF">ACFSX3_29635</name>
</gene>
<dbReference type="PANTHER" id="PTHR43210:SF2">
    <property type="entry name" value="ATP-DEPENDENT DETHIOBIOTIN SYNTHETASE BIOD 2"/>
    <property type="match status" value="1"/>
</dbReference>
<dbReference type="Pfam" id="PF13500">
    <property type="entry name" value="AAA_26"/>
    <property type="match status" value="1"/>
</dbReference>
<feature type="binding site" evidence="9">
    <location>
        <position position="49"/>
    </location>
    <ligand>
        <name>substrate</name>
    </ligand>
</feature>
<dbReference type="NCBIfam" id="TIGR00347">
    <property type="entry name" value="bioD"/>
    <property type="match status" value="1"/>
</dbReference>
<feature type="binding site" evidence="9">
    <location>
        <position position="120"/>
    </location>
    <ligand>
        <name>Mg(2+)</name>
        <dbReference type="ChEBI" id="CHEBI:18420"/>
    </ligand>
</feature>
<evidence type="ECO:0000256" key="8">
    <source>
        <dbReference type="ARBA" id="ARBA00047386"/>
    </source>
</evidence>
<proteinExistence type="inferred from homology"/>
<keyword evidence="7 9" id="KW-0460">Magnesium</keyword>
<name>A0ABW5FG91_9BACL</name>
<dbReference type="CDD" id="cd03109">
    <property type="entry name" value="DTBS"/>
    <property type="match status" value="1"/>
</dbReference>
<dbReference type="Gene3D" id="3.40.50.300">
    <property type="entry name" value="P-loop containing nucleotide triphosphate hydrolases"/>
    <property type="match status" value="1"/>
</dbReference>
<keyword evidence="5 9" id="KW-0093">Biotin biosynthesis</keyword>
<comment type="pathway">
    <text evidence="9">Cofactor biosynthesis; biotin biosynthesis; biotin from 7,8-diaminononanoate: step 1/2.</text>
</comment>
<keyword evidence="1 9" id="KW-0963">Cytoplasm</keyword>
<comment type="catalytic activity">
    <reaction evidence="8">
        <text>(7R,8S)-8-amino-7-(carboxyamino)nonanoate + ATP = (4R,5S)-dethiobiotin + ADP + phosphate + H(+)</text>
        <dbReference type="Rhea" id="RHEA:63684"/>
        <dbReference type="ChEBI" id="CHEBI:15378"/>
        <dbReference type="ChEBI" id="CHEBI:30616"/>
        <dbReference type="ChEBI" id="CHEBI:43474"/>
        <dbReference type="ChEBI" id="CHEBI:149470"/>
        <dbReference type="ChEBI" id="CHEBI:149473"/>
        <dbReference type="ChEBI" id="CHEBI:456216"/>
    </reaction>
</comment>
<dbReference type="RefSeq" id="WP_209990784.1">
    <property type="nucleotide sequence ID" value="NZ_JBHSVQ010000001.1"/>
</dbReference>
<dbReference type="Proteomes" id="UP001597448">
    <property type="component" value="Unassembled WGS sequence"/>
</dbReference>
<keyword evidence="6 9" id="KW-0067">ATP-binding</keyword>
<organism evidence="10 11">
    <name type="scientific">Paenibacillus rhizoplanae</name>
    <dbReference type="NCBI Taxonomy" id="1917181"/>
    <lineage>
        <taxon>Bacteria</taxon>
        <taxon>Bacillati</taxon>
        <taxon>Bacillota</taxon>
        <taxon>Bacilli</taxon>
        <taxon>Bacillales</taxon>
        <taxon>Paenibacillaceae</taxon>
        <taxon>Paenibacillus</taxon>
    </lineage>
</organism>
<evidence type="ECO:0000256" key="2">
    <source>
        <dbReference type="ARBA" id="ARBA00022598"/>
    </source>
</evidence>
<dbReference type="HAMAP" id="MF_00336">
    <property type="entry name" value="BioD"/>
    <property type="match status" value="1"/>
</dbReference>